<dbReference type="EMBL" id="DF238831">
    <property type="protein sequence ID" value="GAC99572.1"/>
    <property type="molecule type" value="Genomic_DNA"/>
</dbReference>
<organism evidence="1 2">
    <name type="scientific">Pseudozyma hubeiensis (strain SY62)</name>
    <name type="common">Yeast</name>
    <dbReference type="NCBI Taxonomy" id="1305764"/>
    <lineage>
        <taxon>Eukaryota</taxon>
        <taxon>Fungi</taxon>
        <taxon>Dikarya</taxon>
        <taxon>Basidiomycota</taxon>
        <taxon>Ustilaginomycotina</taxon>
        <taxon>Ustilaginomycetes</taxon>
        <taxon>Ustilaginales</taxon>
        <taxon>Ustilaginaceae</taxon>
        <taxon>Pseudozyma</taxon>
    </lineage>
</organism>
<dbReference type="GeneID" id="24112438"/>
<dbReference type="RefSeq" id="XP_012193159.1">
    <property type="nucleotide sequence ID" value="XM_012337769.1"/>
</dbReference>
<keyword evidence="2" id="KW-1185">Reference proteome</keyword>
<dbReference type="Proteomes" id="UP000014071">
    <property type="component" value="Unassembled WGS sequence"/>
</dbReference>
<reference evidence="2" key="1">
    <citation type="journal article" date="2013" name="Genome Announc.">
        <title>Draft genome sequence of the basidiomycetous yeast-like fungus Pseudozyma hubeiensis SY62, which produces an abundant amount of the biosurfactant mannosylerythritol lipids.</title>
        <authorList>
            <person name="Konishi M."/>
            <person name="Hatada Y."/>
            <person name="Horiuchi J."/>
        </authorList>
    </citation>
    <scope>NUCLEOTIDE SEQUENCE [LARGE SCALE GENOMIC DNA]</scope>
    <source>
        <strain evidence="2">SY62</strain>
    </source>
</reference>
<sequence length="125" mass="14700">MRTMVERERNILRRERSTAVRPPERVSDFPTIGLLRESTRPYVSFDHLRPVRKRRQKLFISFRNVVESGCPAENTTVKLNIEHCSKARLEWSEATDPDLRSSFSRESHNLARVVWTDEKEPCLSC</sequence>
<evidence type="ECO:0000313" key="2">
    <source>
        <dbReference type="Proteomes" id="UP000014071"/>
    </source>
</evidence>
<protein>
    <submittedName>
        <fullName evidence="1">Uncharacterized protein</fullName>
    </submittedName>
</protein>
<gene>
    <name evidence="1" type="ORF">PHSY_007174</name>
</gene>
<name>R9PE90_PSEHS</name>
<dbReference type="HOGENOM" id="CLU_1993619_0_0_1"/>
<dbReference type="AlphaFoldDB" id="R9PE90"/>
<evidence type="ECO:0000313" key="1">
    <source>
        <dbReference type="EMBL" id="GAC99572.1"/>
    </source>
</evidence>
<proteinExistence type="predicted"/>
<accession>R9PE90</accession>